<organism evidence="2 3">
    <name type="scientific">Roridomyces roridus</name>
    <dbReference type="NCBI Taxonomy" id="1738132"/>
    <lineage>
        <taxon>Eukaryota</taxon>
        <taxon>Fungi</taxon>
        <taxon>Dikarya</taxon>
        <taxon>Basidiomycota</taxon>
        <taxon>Agaricomycotina</taxon>
        <taxon>Agaricomycetes</taxon>
        <taxon>Agaricomycetidae</taxon>
        <taxon>Agaricales</taxon>
        <taxon>Marasmiineae</taxon>
        <taxon>Mycenaceae</taxon>
        <taxon>Roridomyces</taxon>
    </lineage>
</organism>
<evidence type="ECO:0000256" key="1">
    <source>
        <dbReference type="SAM" id="MobiDB-lite"/>
    </source>
</evidence>
<evidence type="ECO:0000313" key="3">
    <source>
        <dbReference type="Proteomes" id="UP001221142"/>
    </source>
</evidence>
<dbReference type="Proteomes" id="UP001221142">
    <property type="component" value="Unassembled WGS sequence"/>
</dbReference>
<accession>A0AAD7B6V0</accession>
<feature type="region of interest" description="Disordered" evidence="1">
    <location>
        <begin position="1"/>
        <end position="20"/>
    </location>
</feature>
<reference evidence="2" key="1">
    <citation type="submission" date="2023-03" db="EMBL/GenBank/DDBJ databases">
        <title>Massive genome expansion in bonnet fungi (Mycena s.s.) driven by repeated elements and novel gene families across ecological guilds.</title>
        <authorList>
            <consortium name="Lawrence Berkeley National Laboratory"/>
            <person name="Harder C.B."/>
            <person name="Miyauchi S."/>
            <person name="Viragh M."/>
            <person name="Kuo A."/>
            <person name="Thoen E."/>
            <person name="Andreopoulos B."/>
            <person name="Lu D."/>
            <person name="Skrede I."/>
            <person name="Drula E."/>
            <person name="Henrissat B."/>
            <person name="Morin E."/>
            <person name="Kohler A."/>
            <person name="Barry K."/>
            <person name="LaButti K."/>
            <person name="Morin E."/>
            <person name="Salamov A."/>
            <person name="Lipzen A."/>
            <person name="Mereny Z."/>
            <person name="Hegedus B."/>
            <person name="Baldrian P."/>
            <person name="Stursova M."/>
            <person name="Weitz H."/>
            <person name="Taylor A."/>
            <person name="Grigoriev I.V."/>
            <person name="Nagy L.G."/>
            <person name="Martin F."/>
            <person name="Kauserud H."/>
        </authorList>
    </citation>
    <scope>NUCLEOTIDE SEQUENCE</scope>
    <source>
        <strain evidence="2">9284</strain>
    </source>
</reference>
<keyword evidence="3" id="KW-1185">Reference proteome</keyword>
<sequence>MESTPSAPQQTTPATPVPDTTPVVAIQPNIPIQPVVPVQVVMPPRRPSLKEMLAADALIRPTKTSSQSPALASDVEMEPAPALEETTALVVDAASNVEMQHSLDELPPPNPDVEMQCAPSLEDLAPAAANVDIHGAPALEDLRPPIPTSNLNLLPSSMSPLLTPLSSIHRPTLPTRMLIIKITGEDLGRSFDFLLRAWGSGNVESRPTEVAQWIGGGRKNNRTITDLARFKEQWRAWWKSMQPAWRVEHSKDASGWGDKKLQDWGVLVARG</sequence>
<gene>
    <name evidence="2" type="ORF">FB45DRAFT_1037229</name>
</gene>
<dbReference type="AlphaFoldDB" id="A0AAD7B6V0"/>
<evidence type="ECO:0000313" key="2">
    <source>
        <dbReference type="EMBL" id="KAJ7612308.1"/>
    </source>
</evidence>
<comment type="caution">
    <text evidence="2">The sequence shown here is derived from an EMBL/GenBank/DDBJ whole genome shotgun (WGS) entry which is preliminary data.</text>
</comment>
<protein>
    <submittedName>
        <fullName evidence="2">Uncharacterized protein</fullName>
    </submittedName>
</protein>
<proteinExistence type="predicted"/>
<name>A0AAD7B6V0_9AGAR</name>
<dbReference type="EMBL" id="JARKIF010000031">
    <property type="protein sequence ID" value="KAJ7612308.1"/>
    <property type="molecule type" value="Genomic_DNA"/>
</dbReference>